<feature type="domain" description="DNA topoisomerase I catalytic core eukaryotic-type" evidence="7">
    <location>
        <begin position="103"/>
        <end position="310"/>
    </location>
</feature>
<comment type="caution">
    <text evidence="9">The sequence shown here is derived from an EMBL/GenBank/DDBJ whole genome shotgun (WGS) entry which is preliminary data.</text>
</comment>
<dbReference type="Pfam" id="PF01028">
    <property type="entry name" value="Topoisom_I"/>
    <property type="match status" value="1"/>
</dbReference>
<dbReference type="GO" id="GO:0003917">
    <property type="term" value="F:DNA topoisomerase type I (single strand cut, ATP-independent) activity"/>
    <property type="evidence" value="ECO:0007669"/>
    <property type="project" value="UniProtKB-EC"/>
</dbReference>
<feature type="domain" description="DNA topoisomerase IB N-terminal" evidence="8">
    <location>
        <begin position="44"/>
        <end position="89"/>
    </location>
</feature>
<dbReference type="OrthoDB" id="9778962at2"/>
<dbReference type="EC" id="5.6.2.1" evidence="3"/>
<sequence length="358" mass="41433">MKLNPQDALAIIKDPEQAAEYANLFYVTEEQMPITRHRKGRGFYFKNTNQKITDPLEIDRLKKLIIPPAWEDVKITNLTNGHLQAVGRDEKNRKQYLYHNKWSEIRNKTKFYKMSAFGAALPKIRKQIEIDLKEKEMTKRKCLALVINLMEETHIRIGNKYYAKKNKTYGLSTMRTKHIEILEDKVKFKFIGKKGKPNEVKVKSKKLRKLILQCEEIPGWELFKYYDEKGNHQTIDSGMLNDYIHEVSGELFSAKDFRTWAGSKIFFETLAECGIAKTEKEANKNLIKAYDAAAKGLNNTRAVCKSSYIHPIISESYTNKSIRPYIETIGNSNASTLLSVTEESMLKLLNTYTINIKS</sequence>
<dbReference type="Proteomes" id="UP000326509">
    <property type="component" value="Unassembled WGS sequence"/>
</dbReference>
<dbReference type="InterPro" id="IPR011010">
    <property type="entry name" value="DNA_brk_join_enz"/>
</dbReference>
<dbReference type="InterPro" id="IPR001631">
    <property type="entry name" value="TopoI"/>
</dbReference>
<dbReference type="GO" id="GO:0003677">
    <property type="term" value="F:DNA binding"/>
    <property type="evidence" value="ECO:0007669"/>
    <property type="project" value="UniProtKB-KW"/>
</dbReference>
<keyword evidence="4" id="KW-0799">Topoisomerase</keyword>
<dbReference type="PRINTS" id="PR00416">
    <property type="entry name" value="EUTPISMRASEI"/>
</dbReference>
<name>A0A5J4IQL1_9FLAO</name>
<dbReference type="Gene3D" id="3.30.66.10">
    <property type="entry name" value="DNA topoisomerase I domain"/>
    <property type="match status" value="1"/>
</dbReference>
<reference evidence="9 10" key="1">
    <citation type="submission" date="2019-08" db="EMBL/GenBank/DDBJ databases">
        <title>Draft genome sequence of Ulvibacter marinus type strain NBRC 109484.</title>
        <authorList>
            <person name="Kawano K."/>
            <person name="Ushijima N."/>
            <person name="Kihara M."/>
            <person name="Itoh H."/>
        </authorList>
    </citation>
    <scope>NUCLEOTIDE SEQUENCE [LARGE SCALE GENOMIC DNA]</scope>
    <source>
        <strain evidence="9 10">NBRC 109484</strain>
    </source>
</reference>
<dbReference type="InterPro" id="IPR014711">
    <property type="entry name" value="TopoI_cat_a-hlx-sub_euk"/>
</dbReference>
<dbReference type="SUPFAM" id="SSF55869">
    <property type="entry name" value="DNA topoisomerase I domain"/>
    <property type="match status" value="1"/>
</dbReference>
<dbReference type="Pfam" id="PF21338">
    <property type="entry name" value="Top1B_N_bact"/>
    <property type="match status" value="1"/>
</dbReference>
<evidence type="ECO:0000313" key="9">
    <source>
        <dbReference type="EMBL" id="GER60135.1"/>
    </source>
</evidence>
<dbReference type="InterPro" id="IPR049331">
    <property type="entry name" value="Top1B_N_bact"/>
</dbReference>
<dbReference type="GO" id="GO:0006265">
    <property type="term" value="P:DNA topological change"/>
    <property type="evidence" value="ECO:0007669"/>
    <property type="project" value="InterPro"/>
</dbReference>
<dbReference type="PANTHER" id="PTHR10290:SF3">
    <property type="entry name" value="DNA TOPOISOMERASE 1"/>
    <property type="match status" value="1"/>
</dbReference>
<dbReference type="GO" id="GO:0006260">
    <property type="term" value="P:DNA replication"/>
    <property type="evidence" value="ECO:0007669"/>
    <property type="project" value="TreeGrafter"/>
</dbReference>
<dbReference type="AlphaFoldDB" id="A0A5J4IQL1"/>
<dbReference type="InterPro" id="IPR051062">
    <property type="entry name" value="Topoisomerase_IB"/>
</dbReference>
<dbReference type="SUPFAM" id="SSF56349">
    <property type="entry name" value="DNA breaking-rejoining enzymes"/>
    <property type="match status" value="1"/>
</dbReference>
<evidence type="ECO:0000256" key="4">
    <source>
        <dbReference type="ARBA" id="ARBA00023029"/>
    </source>
</evidence>
<dbReference type="InterPro" id="IPR035447">
    <property type="entry name" value="DNA_topo_I_N_sf"/>
</dbReference>
<gene>
    <name evidence="9" type="ORF">ULMA_22430</name>
</gene>
<dbReference type="InterPro" id="IPR013500">
    <property type="entry name" value="TopoI_cat_euk"/>
</dbReference>
<keyword evidence="10" id="KW-1185">Reference proteome</keyword>
<protein>
    <recommendedName>
        <fullName evidence="3">DNA topoisomerase</fullName>
        <ecNumber evidence="3">5.6.2.1</ecNumber>
    </recommendedName>
</protein>
<evidence type="ECO:0000313" key="10">
    <source>
        <dbReference type="Proteomes" id="UP000326509"/>
    </source>
</evidence>
<dbReference type="PANTHER" id="PTHR10290">
    <property type="entry name" value="DNA TOPOISOMERASE I"/>
    <property type="match status" value="1"/>
</dbReference>
<organism evidence="9 10">
    <name type="scientific">Patiriisocius marinus</name>
    <dbReference type="NCBI Taxonomy" id="1397112"/>
    <lineage>
        <taxon>Bacteria</taxon>
        <taxon>Pseudomonadati</taxon>
        <taxon>Bacteroidota</taxon>
        <taxon>Flavobacteriia</taxon>
        <taxon>Flavobacteriales</taxon>
        <taxon>Flavobacteriaceae</taxon>
        <taxon>Patiriisocius</taxon>
    </lineage>
</organism>
<dbReference type="Gene3D" id="1.10.132.120">
    <property type="match status" value="1"/>
</dbReference>
<keyword evidence="6 9" id="KW-0413">Isomerase</keyword>
<keyword evidence="5" id="KW-0238">DNA-binding</keyword>
<evidence type="ECO:0000256" key="5">
    <source>
        <dbReference type="ARBA" id="ARBA00023125"/>
    </source>
</evidence>
<comment type="catalytic activity">
    <reaction evidence="1">
        <text>ATP-independent breakage of single-stranded DNA, followed by passage and rejoining.</text>
        <dbReference type="EC" id="5.6.2.1"/>
    </reaction>
</comment>
<evidence type="ECO:0000259" key="7">
    <source>
        <dbReference type="Pfam" id="PF01028"/>
    </source>
</evidence>
<dbReference type="Gene3D" id="3.90.15.10">
    <property type="entry name" value="Topoisomerase I, Chain A, domain 3"/>
    <property type="match status" value="1"/>
</dbReference>
<evidence type="ECO:0000256" key="3">
    <source>
        <dbReference type="ARBA" id="ARBA00012891"/>
    </source>
</evidence>
<accession>A0A5J4IQL1</accession>
<dbReference type="GO" id="GO:0007059">
    <property type="term" value="P:chromosome segregation"/>
    <property type="evidence" value="ECO:0007669"/>
    <property type="project" value="TreeGrafter"/>
</dbReference>
<evidence type="ECO:0000256" key="2">
    <source>
        <dbReference type="ARBA" id="ARBA00006645"/>
    </source>
</evidence>
<dbReference type="PROSITE" id="PS52038">
    <property type="entry name" value="TOPO_IB_2"/>
    <property type="match status" value="1"/>
</dbReference>
<evidence type="ECO:0000256" key="1">
    <source>
        <dbReference type="ARBA" id="ARBA00000213"/>
    </source>
</evidence>
<evidence type="ECO:0000256" key="6">
    <source>
        <dbReference type="ARBA" id="ARBA00023235"/>
    </source>
</evidence>
<dbReference type="EMBL" id="BKCG01000006">
    <property type="protein sequence ID" value="GER60135.1"/>
    <property type="molecule type" value="Genomic_DNA"/>
</dbReference>
<comment type="similarity">
    <text evidence="2">Belongs to the type IB topoisomerase family.</text>
</comment>
<evidence type="ECO:0000259" key="8">
    <source>
        <dbReference type="Pfam" id="PF21338"/>
    </source>
</evidence>
<proteinExistence type="inferred from homology"/>
<dbReference type="RefSeq" id="WP_151674583.1">
    <property type="nucleotide sequence ID" value="NZ_BKCG01000006.1"/>
</dbReference>